<dbReference type="Pfam" id="PF02834">
    <property type="entry name" value="LigT_PEase"/>
    <property type="match status" value="1"/>
</dbReference>
<dbReference type="Gene3D" id="3.90.1140.10">
    <property type="entry name" value="Cyclic phosphodiesterase"/>
    <property type="match status" value="1"/>
</dbReference>
<keyword evidence="5" id="KW-1185">Reference proteome</keyword>
<dbReference type="HAMAP" id="MF_01940">
    <property type="entry name" value="RNA_CPDase"/>
    <property type="match status" value="1"/>
</dbReference>
<evidence type="ECO:0000256" key="2">
    <source>
        <dbReference type="HAMAP-Rule" id="MF_01940"/>
    </source>
</evidence>
<gene>
    <name evidence="4" type="ORF">ThesiDRAFT1_2171</name>
</gene>
<comment type="catalytic activity">
    <reaction evidence="2">
        <text>a 3'-end 2',3'-cyclophospho-ribonucleotide-RNA + H2O = a 3'-end 2'-phospho-ribonucleotide-RNA + H(+)</text>
        <dbReference type="Rhea" id="RHEA:11828"/>
        <dbReference type="Rhea" id="RHEA-COMP:10464"/>
        <dbReference type="Rhea" id="RHEA-COMP:17353"/>
        <dbReference type="ChEBI" id="CHEBI:15377"/>
        <dbReference type="ChEBI" id="CHEBI:15378"/>
        <dbReference type="ChEBI" id="CHEBI:83064"/>
        <dbReference type="ChEBI" id="CHEBI:173113"/>
        <dbReference type="EC" id="3.1.4.58"/>
    </reaction>
</comment>
<protein>
    <recommendedName>
        <fullName evidence="2">RNA 2',3'-cyclic phosphodiesterase</fullName>
        <shortName evidence="2">RNA 2',3'-CPDase</shortName>
        <ecNumber evidence="2">3.1.4.58</ecNumber>
    </recommendedName>
</protein>
<dbReference type="GO" id="GO:0008664">
    <property type="term" value="F:RNA 2',3'-cyclic 3'-phosphodiesterase activity"/>
    <property type="evidence" value="ECO:0007669"/>
    <property type="project" value="UniProtKB-EC"/>
</dbReference>
<accession>I9KVV2</accession>
<sequence length="186" mass="21812">MRTFIGIDLDEKSIGKLSSFQEELKNYTIKGRWTHKDNFHITLKFLGEIETESVMKIKDSLEVAVKDISPFYIKFDKVGFFKGNGDMRVLWVGTEENSFLNKLHHNIDKELYKIGFAKDERKFTSHITIARDIRLNIGIEEVNNLFEKQEKEAILVDTIFLYESVIQENRRKYIPIFSVPLKSSRS</sequence>
<dbReference type="InterPro" id="IPR009097">
    <property type="entry name" value="Cyclic_Pdiesterase"/>
</dbReference>
<reference evidence="4 5" key="1">
    <citation type="submission" date="2012-02" db="EMBL/GenBank/DDBJ databases">
        <title>Improved High-Quality Draft sequence of Thermoanaerobacter siderophilus SR4.</title>
        <authorList>
            <consortium name="US DOE Joint Genome Institute"/>
            <person name="Lucas S."/>
            <person name="Han J."/>
            <person name="Lapidus A."/>
            <person name="Cheng J.-F."/>
            <person name="Goodwin L."/>
            <person name="Pitluck S."/>
            <person name="Peters L."/>
            <person name="Detter J.C."/>
            <person name="Han C."/>
            <person name="Tapia R."/>
            <person name="Land M."/>
            <person name="Hauser L."/>
            <person name="Kyrpides N."/>
            <person name="Ivanova N."/>
            <person name="Pagani I."/>
            <person name="Hemme C."/>
            <person name="Woyke T."/>
        </authorList>
    </citation>
    <scope>NUCLEOTIDE SEQUENCE [LARGE SCALE GENOMIC DNA]</scope>
    <source>
        <strain evidence="4 5">SR4</strain>
    </source>
</reference>
<name>I9KVV2_9THEO</name>
<dbReference type="RefSeq" id="WP_006570359.1">
    <property type="nucleotide sequence ID" value="NZ_CM001486.1"/>
</dbReference>
<proteinExistence type="inferred from homology"/>
<feature type="active site" description="Proton acceptor" evidence="2">
    <location>
        <position position="126"/>
    </location>
</feature>
<dbReference type="GO" id="GO:0004113">
    <property type="term" value="F:2',3'-cyclic-nucleotide 3'-phosphodiesterase activity"/>
    <property type="evidence" value="ECO:0007669"/>
    <property type="project" value="InterPro"/>
</dbReference>
<dbReference type="GO" id="GO:0016874">
    <property type="term" value="F:ligase activity"/>
    <property type="evidence" value="ECO:0007669"/>
    <property type="project" value="UniProtKB-KW"/>
</dbReference>
<dbReference type="InterPro" id="IPR014051">
    <property type="entry name" value="Phosphoesterase_HXTX"/>
</dbReference>
<dbReference type="PANTHER" id="PTHR35561:SF1">
    <property type="entry name" value="RNA 2',3'-CYCLIC PHOSPHODIESTERASE"/>
    <property type="match status" value="1"/>
</dbReference>
<feature type="short sequence motif" description="HXTX 2" evidence="2">
    <location>
        <begin position="126"/>
        <end position="129"/>
    </location>
</feature>
<dbReference type="EC" id="3.1.4.58" evidence="2"/>
<evidence type="ECO:0000259" key="3">
    <source>
        <dbReference type="Pfam" id="PF02834"/>
    </source>
</evidence>
<dbReference type="InterPro" id="IPR004175">
    <property type="entry name" value="RNA_CPDase"/>
</dbReference>
<evidence type="ECO:0000313" key="4">
    <source>
        <dbReference type="EMBL" id="EIW01026.1"/>
    </source>
</evidence>
<evidence type="ECO:0000313" key="5">
    <source>
        <dbReference type="Proteomes" id="UP000005110"/>
    </source>
</evidence>
<dbReference type="NCBIfam" id="TIGR02258">
    <property type="entry name" value="2_5_ligase"/>
    <property type="match status" value="1"/>
</dbReference>
<dbReference type="SUPFAM" id="SSF55144">
    <property type="entry name" value="LigT-like"/>
    <property type="match status" value="1"/>
</dbReference>
<feature type="short sequence motif" description="HXTX 1" evidence="2">
    <location>
        <begin position="40"/>
        <end position="43"/>
    </location>
</feature>
<feature type="domain" description="Phosphoesterase HXTX" evidence="3">
    <location>
        <begin position="10"/>
        <end position="91"/>
    </location>
</feature>
<dbReference type="AlphaFoldDB" id="I9KVV2"/>
<dbReference type="EMBL" id="CM001486">
    <property type="protein sequence ID" value="EIW01026.1"/>
    <property type="molecule type" value="Genomic_DNA"/>
</dbReference>
<keyword evidence="4" id="KW-0436">Ligase</keyword>
<dbReference type="HOGENOM" id="CLU_081251_3_2_9"/>
<comment type="similarity">
    <text evidence="2">Belongs to the 2H phosphoesterase superfamily. ThpR family.</text>
</comment>
<dbReference type="PANTHER" id="PTHR35561">
    <property type="entry name" value="RNA 2',3'-CYCLIC PHOSPHODIESTERASE"/>
    <property type="match status" value="1"/>
</dbReference>
<keyword evidence="1 2" id="KW-0378">Hydrolase</keyword>
<dbReference type="PATRIC" id="fig|880478.3.peg.1133"/>
<organism evidence="4 5">
    <name type="scientific">Thermoanaerobacter siderophilus SR4</name>
    <dbReference type="NCBI Taxonomy" id="880478"/>
    <lineage>
        <taxon>Bacteria</taxon>
        <taxon>Bacillati</taxon>
        <taxon>Bacillota</taxon>
        <taxon>Clostridia</taxon>
        <taxon>Thermoanaerobacterales</taxon>
        <taxon>Thermoanaerobacteraceae</taxon>
        <taxon>Thermoanaerobacter</taxon>
    </lineage>
</organism>
<evidence type="ECO:0000256" key="1">
    <source>
        <dbReference type="ARBA" id="ARBA00022801"/>
    </source>
</evidence>
<dbReference type="Proteomes" id="UP000005110">
    <property type="component" value="Chromosome"/>
</dbReference>
<feature type="active site" description="Proton donor" evidence="2">
    <location>
        <position position="40"/>
    </location>
</feature>
<comment type="function">
    <text evidence="2">Hydrolyzes RNA 2',3'-cyclic phosphodiester to an RNA 2'-phosphomonoester.</text>
</comment>